<evidence type="ECO:0000313" key="4">
    <source>
        <dbReference type="Proteomes" id="UP001500542"/>
    </source>
</evidence>
<keyword evidence="4" id="KW-1185">Reference proteome</keyword>
<comment type="caution">
    <text evidence="3">The sequence shown here is derived from an EMBL/GenBank/DDBJ whole genome shotgun (WGS) entry which is preliminary data.</text>
</comment>
<proteinExistence type="predicted"/>
<protein>
    <submittedName>
        <fullName evidence="3">Uncharacterized protein</fullName>
    </submittedName>
</protein>
<gene>
    <name evidence="3" type="ORF">GCM10009554_75060</name>
</gene>
<evidence type="ECO:0000256" key="2">
    <source>
        <dbReference type="SAM" id="SignalP"/>
    </source>
</evidence>
<feature type="signal peptide" evidence="2">
    <location>
        <begin position="1"/>
        <end position="23"/>
    </location>
</feature>
<reference evidence="3 4" key="1">
    <citation type="journal article" date="2019" name="Int. J. Syst. Evol. Microbiol.">
        <title>The Global Catalogue of Microorganisms (GCM) 10K type strain sequencing project: providing services to taxonomists for standard genome sequencing and annotation.</title>
        <authorList>
            <consortium name="The Broad Institute Genomics Platform"/>
            <consortium name="The Broad Institute Genome Sequencing Center for Infectious Disease"/>
            <person name="Wu L."/>
            <person name="Ma J."/>
        </authorList>
    </citation>
    <scope>NUCLEOTIDE SEQUENCE [LARGE SCALE GENOMIC DNA]</scope>
    <source>
        <strain evidence="3 4">JCM 10977</strain>
    </source>
</reference>
<sequence length="226" mass="24089">MFTRATAIGAAVAVLATGGLATAAVARSHSSSDGAWSDVGGAPAVKKPAATQSKPVGKVPALKAAQVRYRRQSWGDSTTKAYIGILAPTGWKKVKLTPLEAKFTSPNGLWNLRVDATENDQLLKTATDDRYALIKASVADFHLIARTTGSTPAAEHSYQGMVFHHETLTYTYTDPTRGPRLVIDRFVSLDTNPHPLFETTTGGRPQDAAALAAVTTKATEDFIRLP</sequence>
<feature type="region of interest" description="Disordered" evidence="1">
    <location>
        <begin position="31"/>
        <end position="57"/>
    </location>
</feature>
<dbReference type="EMBL" id="BAAAHK010000021">
    <property type="protein sequence ID" value="GAA0960254.1"/>
    <property type="molecule type" value="Genomic_DNA"/>
</dbReference>
<feature type="chain" id="PRO_5047316581" evidence="2">
    <location>
        <begin position="24"/>
        <end position="226"/>
    </location>
</feature>
<accession>A0ABN1RMZ8</accession>
<evidence type="ECO:0000313" key="3">
    <source>
        <dbReference type="EMBL" id="GAA0960254.1"/>
    </source>
</evidence>
<organism evidence="3 4">
    <name type="scientific">Kribbella koreensis</name>
    <dbReference type="NCBI Taxonomy" id="57909"/>
    <lineage>
        <taxon>Bacteria</taxon>
        <taxon>Bacillati</taxon>
        <taxon>Actinomycetota</taxon>
        <taxon>Actinomycetes</taxon>
        <taxon>Propionibacteriales</taxon>
        <taxon>Kribbellaceae</taxon>
        <taxon>Kribbella</taxon>
    </lineage>
</organism>
<evidence type="ECO:0000256" key="1">
    <source>
        <dbReference type="SAM" id="MobiDB-lite"/>
    </source>
</evidence>
<dbReference type="RefSeq" id="WP_343981957.1">
    <property type="nucleotide sequence ID" value="NZ_BAAAHK010000021.1"/>
</dbReference>
<name>A0ABN1RMZ8_9ACTN</name>
<keyword evidence="2" id="KW-0732">Signal</keyword>
<dbReference type="Proteomes" id="UP001500542">
    <property type="component" value="Unassembled WGS sequence"/>
</dbReference>